<dbReference type="InterPro" id="IPR001387">
    <property type="entry name" value="Cro/C1-type_HTH"/>
</dbReference>
<sequence>MTNNSKATFGQLLKLWRKKASLSQQQLALTAGTTPRHLSFIETGRSRPGRSIVLRLGQALDLPLRNRNALLVAAGFAPSFPERDLQDELTQPYFRAVKSILEHHEPNPGAAFNSLGAIVLANRPFRKMFPECLKLSPEQAVDTFFSPGPYRDRMENWAEVAWAWIDRQHHEVARTDNVELARLVERALDHMIDVERPEPSEGGPEVIGPRFRVGDRVITTFFTVMKIESALEIALSELRIELLFPLDVASAEFFQNLG</sequence>
<dbReference type="SMART" id="SM00530">
    <property type="entry name" value="HTH_XRE"/>
    <property type="match status" value="1"/>
</dbReference>
<dbReference type="CDD" id="cd00093">
    <property type="entry name" value="HTH_XRE"/>
    <property type="match status" value="1"/>
</dbReference>
<feature type="domain" description="HTH cro/C1-type" evidence="1">
    <location>
        <begin position="13"/>
        <end position="67"/>
    </location>
</feature>
<evidence type="ECO:0000313" key="2">
    <source>
        <dbReference type="EMBL" id="TWT60943.1"/>
    </source>
</evidence>
<dbReference type="Pfam" id="PF13560">
    <property type="entry name" value="HTH_31"/>
    <property type="match status" value="1"/>
</dbReference>
<accession>A0A5C5XF16</accession>
<proteinExistence type="predicted"/>
<dbReference type="InterPro" id="IPR010982">
    <property type="entry name" value="Lambda_DNA-bd_dom_sf"/>
</dbReference>
<comment type="caution">
    <text evidence="2">The sequence shown here is derived from an EMBL/GenBank/DDBJ whole genome shotgun (WGS) entry which is preliminary data.</text>
</comment>
<evidence type="ECO:0000313" key="3">
    <source>
        <dbReference type="Proteomes" id="UP000316095"/>
    </source>
</evidence>
<dbReference type="RefSeq" id="WP_165441666.1">
    <property type="nucleotide sequence ID" value="NZ_SJPG01000001.1"/>
</dbReference>
<dbReference type="EMBL" id="SJPG01000001">
    <property type="protein sequence ID" value="TWT60943.1"/>
    <property type="molecule type" value="Genomic_DNA"/>
</dbReference>
<dbReference type="PANTHER" id="PTHR35010:SF4">
    <property type="entry name" value="BLL5781 PROTEIN"/>
    <property type="match status" value="1"/>
</dbReference>
<evidence type="ECO:0000259" key="1">
    <source>
        <dbReference type="PROSITE" id="PS50943"/>
    </source>
</evidence>
<dbReference type="SUPFAM" id="SSF47413">
    <property type="entry name" value="lambda repressor-like DNA-binding domains"/>
    <property type="match status" value="1"/>
</dbReference>
<dbReference type="PROSITE" id="PS50943">
    <property type="entry name" value="HTH_CROC1"/>
    <property type="match status" value="1"/>
</dbReference>
<reference evidence="2 3" key="1">
    <citation type="submission" date="2019-02" db="EMBL/GenBank/DDBJ databases">
        <title>Deep-cultivation of Planctomycetes and their phenomic and genomic characterization uncovers novel biology.</title>
        <authorList>
            <person name="Wiegand S."/>
            <person name="Jogler M."/>
            <person name="Boedeker C."/>
            <person name="Pinto D."/>
            <person name="Vollmers J."/>
            <person name="Rivas-Marin E."/>
            <person name="Kohn T."/>
            <person name="Peeters S.H."/>
            <person name="Heuer A."/>
            <person name="Rast P."/>
            <person name="Oberbeckmann S."/>
            <person name="Bunk B."/>
            <person name="Jeske O."/>
            <person name="Meyerdierks A."/>
            <person name="Storesund J.E."/>
            <person name="Kallscheuer N."/>
            <person name="Luecker S."/>
            <person name="Lage O.M."/>
            <person name="Pohl T."/>
            <person name="Merkel B.J."/>
            <person name="Hornburger P."/>
            <person name="Mueller R.-W."/>
            <person name="Bruemmer F."/>
            <person name="Labrenz M."/>
            <person name="Spormann A.M."/>
            <person name="Op Den Camp H."/>
            <person name="Overmann J."/>
            <person name="Amann R."/>
            <person name="Jetten M.S.M."/>
            <person name="Mascher T."/>
            <person name="Medema M.H."/>
            <person name="Devos D.P."/>
            <person name="Kaster A.-K."/>
            <person name="Ovreas L."/>
            <person name="Rohde M."/>
            <person name="Galperin M.Y."/>
            <person name="Jogler C."/>
        </authorList>
    </citation>
    <scope>NUCLEOTIDE SEQUENCE [LARGE SCALE GENOMIC DNA]</scope>
    <source>
        <strain evidence="2 3">Pan54</strain>
    </source>
</reference>
<name>A0A5C5XF16_9PLAN</name>
<dbReference type="Gene3D" id="1.10.260.40">
    <property type="entry name" value="lambda repressor-like DNA-binding domains"/>
    <property type="match status" value="1"/>
</dbReference>
<dbReference type="Proteomes" id="UP000316095">
    <property type="component" value="Unassembled WGS sequence"/>
</dbReference>
<dbReference type="PANTHER" id="PTHR35010">
    <property type="entry name" value="BLL4672 PROTEIN-RELATED"/>
    <property type="match status" value="1"/>
</dbReference>
<dbReference type="InterPro" id="IPR041413">
    <property type="entry name" value="MLTR_LBD"/>
</dbReference>
<organism evidence="2 3">
    <name type="scientific">Rubinisphaera italica</name>
    <dbReference type="NCBI Taxonomy" id="2527969"/>
    <lineage>
        <taxon>Bacteria</taxon>
        <taxon>Pseudomonadati</taxon>
        <taxon>Planctomycetota</taxon>
        <taxon>Planctomycetia</taxon>
        <taxon>Planctomycetales</taxon>
        <taxon>Planctomycetaceae</taxon>
        <taxon>Rubinisphaera</taxon>
    </lineage>
</organism>
<protein>
    <submittedName>
        <fullName evidence="2">Helix-turn-helix protein</fullName>
    </submittedName>
</protein>
<keyword evidence="3" id="KW-1185">Reference proteome</keyword>
<dbReference type="AlphaFoldDB" id="A0A5C5XF16"/>
<dbReference type="GO" id="GO:0003677">
    <property type="term" value="F:DNA binding"/>
    <property type="evidence" value="ECO:0007669"/>
    <property type="project" value="InterPro"/>
</dbReference>
<dbReference type="Pfam" id="PF17765">
    <property type="entry name" value="MLTR_LBD"/>
    <property type="match status" value="1"/>
</dbReference>
<gene>
    <name evidence="2" type="ORF">Pan54_16750</name>
</gene>